<organism evidence="2 3">
    <name type="scientific">Pelagovum pacificum</name>
    <dbReference type="NCBI Taxonomy" id="2588711"/>
    <lineage>
        <taxon>Bacteria</taxon>
        <taxon>Pseudomonadati</taxon>
        <taxon>Pseudomonadota</taxon>
        <taxon>Alphaproteobacteria</taxon>
        <taxon>Rhodobacterales</taxon>
        <taxon>Paracoccaceae</taxon>
        <taxon>Pelagovum</taxon>
    </lineage>
</organism>
<sequence>MACCSPPAPPRDEVRPPPPQEDVEAVDALADITTPDPYTAADKAANLDRHRDILERLSAAPDAAQLAIRADDAAALLTTAEQVLSDAPTYSDAMIAAAAETVLSLSRDEARRKRAWGLRNLIHRTKCTP</sequence>
<feature type="region of interest" description="Disordered" evidence="1">
    <location>
        <begin position="1"/>
        <end position="22"/>
    </location>
</feature>
<evidence type="ECO:0000313" key="2">
    <source>
        <dbReference type="EMBL" id="TNY32937.1"/>
    </source>
</evidence>
<dbReference type="RefSeq" id="WP_140193621.1">
    <property type="nucleotide sequence ID" value="NZ_CP065915.1"/>
</dbReference>
<comment type="caution">
    <text evidence="2">The sequence shown here is derived from an EMBL/GenBank/DDBJ whole genome shotgun (WGS) entry which is preliminary data.</text>
</comment>
<evidence type="ECO:0000313" key="3">
    <source>
        <dbReference type="Proteomes" id="UP000314011"/>
    </source>
</evidence>
<dbReference type="Proteomes" id="UP000314011">
    <property type="component" value="Unassembled WGS sequence"/>
</dbReference>
<proteinExistence type="predicted"/>
<dbReference type="AlphaFoldDB" id="A0A5C5GFV4"/>
<keyword evidence="3" id="KW-1185">Reference proteome</keyword>
<reference evidence="2 3" key="1">
    <citation type="submission" date="2019-06" db="EMBL/GenBank/DDBJ databases">
        <title>Genome of new Rhodobacteraceae sp. SM1903.</title>
        <authorList>
            <person name="Ren X."/>
        </authorList>
    </citation>
    <scope>NUCLEOTIDE SEQUENCE [LARGE SCALE GENOMIC DNA]</scope>
    <source>
        <strain evidence="2 3">SM1903</strain>
    </source>
</reference>
<name>A0A5C5GFV4_9RHOB</name>
<protein>
    <submittedName>
        <fullName evidence="2">Uncharacterized protein</fullName>
    </submittedName>
</protein>
<accession>A0A5C5GFV4</accession>
<evidence type="ECO:0000256" key="1">
    <source>
        <dbReference type="SAM" id="MobiDB-lite"/>
    </source>
</evidence>
<gene>
    <name evidence="2" type="ORF">FHY64_06570</name>
</gene>
<dbReference type="EMBL" id="VFFF01000001">
    <property type="protein sequence ID" value="TNY32937.1"/>
    <property type="molecule type" value="Genomic_DNA"/>
</dbReference>